<evidence type="ECO:0000256" key="4">
    <source>
        <dbReference type="SAM" id="MobiDB-lite"/>
    </source>
</evidence>
<keyword evidence="6" id="KW-1185">Reference proteome</keyword>
<sequence>MPTRRDLLRGSGAILAGGTLAGCTSALSDANDGVFASFFTLAEFTRAVTGDAHEVENAVPMGGHGHGWTPSVDMLPSIVESEVFVYLDVDGFQPWAEDVAGQVRDGYEDDVVLVDALAGIELLEYEGHDHSHDEHHADDSEHDGIGRIDTFELVDRSVDDAVGEAHGDHWHGGPPDVSLDEHVSLGAVVTDEDGTDVPLGGDSQYTLDASVGEGDGALDVESHGDHVHLHGNSIGTVEVVFQLRKDGESRWEAPPTEVDVVETVADDTEEDDHDHDDDDDHDHSHDDHDHSHGEYDAKFFTDPIRAQQGVRNIRDALVEIDPDNADSYEANATTYIGELNDLHEQYETTLADREHDVAVVAGHDSFQYLGERYDFEIHTPVGLSPDHEPAPDEIAETVELVESEEIDCILWDYFDGNDTATVIADEVDHEVTIEMVSPAESVTEEWNEDGVGSYISQMKEINLPAFATALGAE</sequence>
<dbReference type="PROSITE" id="PS51318">
    <property type="entry name" value="TAT"/>
    <property type="match status" value="1"/>
</dbReference>
<feature type="compositionally biased region" description="Acidic residues" evidence="4">
    <location>
        <begin position="266"/>
        <end position="280"/>
    </location>
</feature>
<dbReference type="SUPFAM" id="SSF53807">
    <property type="entry name" value="Helical backbone' metal receptor"/>
    <property type="match status" value="2"/>
</dbReference>
<dbReference type="GO" id="GO:0030001">
    <property type="term" value="P:metal ion transport"/>
    <property type="evidence" value="ECO:0007669"/>
    <property type="project" value="InterPro"/>
</dbReference>
<reference evidence="5 6" key="1">
    <citation type="journal article" date="2022" name="Syst. Appl. Microbiol.">
        <title>Natronocalculus amylovorans gen. nov., sp. nov., and Natranaeroarchaeum aerophilus sp. nov., dominant culturable amylolytic natronoarchaea from hypersaline soda lakes in southwestern Siberia.</title>
        <authorList>
            <person name="Sorokin D.Y."/>
            <person name="Elcheninov A.G."/>
            <person name="Khizhniak T.V."/>
            <person name="Koenen M."/>
            <person name="Bale N.J."/>
            <person name="Damste J.S.S."/>
            <person name="Kublanov I.V."/>
        </authorList>
    </citation>
    <scope>NUCLEOTIDE SEQUENCE [LARGE SCALE GENOMIC DNA]</scope>
    <source>
        <strain evidence="5 6">AArc-St1-1</strain>
    </source>
</reference>
<dbReference type="PANTHER" id="PTHR42953">
    <property type="entry name" value="HIGH-AFFINITY ZINC UPTAKE SYSTEM PROTEIN ZNUA-RELATED"/>
    <property type="match status" value="1"/>
</dbReference>
<dbReference type="Proteomes" id="UP001202674">
    <property type="component" value="Unassembled WGS sequence"/>
</dbReference>
<evidence type="ECO:0000313" key="6">
    <source>
        <dbReference type="Proteomes" id="UP001202674"/>
    </source>
</evidence>
<dbReference type="PROSITE" id="PS51257">
    <property type="entry name" value="PROKAR_LIPOPROTEIN"/>
    <property type="match status" value="1"/>
</dbReference>
<evidence type="ECO:0000256" key="2">
    <source>
        <dbReference type="ARBA" id="ARBA00022448"/>
    </source>
</evidence>
<dbReference type="Gene3D" id="3.40.50.1980">
    <property type="entry name" value="Nitrogenase molybdenum iron protein domain"/>
    <property type="match status" value="3"/>
</dbReference>
<comment type="caution">
    <text evidence="5">The sequence shown here is derived from an EMBL/GenBank/DDBJ whole genome shotgun (WGS) entry which is preliminary data.</text>
</comment>
<organism evidence="5 6">
    <name type="scientific">Natranaeroarchaeum aerophilus</name>
    <dbReference type="NCBI Taxonomy" id="2917711"/>
    <lineage>
        <taxon>Archaea</taxon>
        <taxon>Methanobacteriati</taxon>
        <taxon>Methanobacteriota</taxon>
        <taxon>Stenosarchaea group</taxon>
        <taxon>Halobacteria</taxon>
        <taxon>Halobacteriales</taxon>
        <taxon>Natronoarchaeaceae</taxon>
        <taxon>Natranaeroarchaeum</taxon>
    </lineage>
</organism>
<evidence type="ECO:0000256" key="1">
    <source>
        <dbReference type="ARBA" id="ARBA00011028"/>
    </source>
</evidence>
<dbReference type="InterPro" id="IPR006311">
    <property type="entry name" value="TAT_signal"/>
</dbReference>
<feature type="region of interest" description="Disordered" evidence="4">
    <location>
        <begin position="266"/>
        <end position="295"/>
    </location>
</feature>
<protein>
    <submittedName>
        <fullName evidence="5">Zinc ABC transporter substrate-binding protein</fullName>
    </submittedName>
</protein>
<dbReference type="InterPro" id="IPR006127">
    <property type="entry name" value="ZnuA-like"/>
</dbReference>
<comment type="similarity">
    <text evidence="1">Belongs to the bacterial solute-binding protein 9 family.</text>
</comment>
<dbReference type="PANTHER" id="PTHR42953:SF3">
    <property type="entry name" value="HIGH-AFFINITY ZINC UPTAKE SYSTEM PROTEIN ZNUA"/>
    <property type="match status" value="1"/>
</dbReference>
<gene>
    <name evidence="5" type="ORF">AArcSt11_06790</name>
</gene>
<evidence type="ECO:0000313" key="5">
    <source>
        <dbReference type="EMBL" id="MCL9813360.1"/>
    </source>
</evidence>
<feature type="compositionally biased region" description="Basic and acidic residues" evidence="4">
    <location>
        <begin position="281"/>
        <end position="295"/>
    </location>
</feature>
<keyword evidence="3" id="KW-0732">Signal</keyword>
<dbReference type="AlphaFoldDB" id="A0AAE3FQQ0"/>
<keyword evidence="2" id="KW-0813">Transport</keyword>
<evidence type="ECO:0000256" key="3">
    <source>
        <dbReference type="ARBA" id="ARBA00022729"/>
    </source>
</evidence>
<dbReference type="EMBL" id="JAKRVY010000002">
    <property type="protein sequence ID" value="MCL9813360.1"/>
    <property type="molecule type" value="Genomic_DNA"/>
</dbReference>
<name>A0AAE3FQQ0_9EURY</name>
<proteinExistence type="inferred from homology"/>
<accession>A0AAE3FQQ0</accession>
<dbReference type="InterPro" id="IPR050492">
    <property type="entry name" value="Bact_metal-bind_prot9"/>
</dbReference>
<dbReference type="GO" id="GO:0046872">
    <property type="term" value="F:metal ion binding"/>
    <property type="evidence" value="ECO:0007669"/>
    <property type="project" value="InterPro"/>
</dbReference>
<dbReference type="Pfam" id="PF01297">
    <property type="entry name" value="ZnuA"/>
    <property type="match status" value="2"/>
</dbReference>
<dbReference type="RefSeq" id="WP_250595697.1">
    <property type="nucleotide sequence ID" value="NZ_JAKRVY010000002.1"/>
</dbReference>